<gene>
    <name evidence="2" type="ORF">BJY01DRAFT_249900</name>
</gene>
<name>A0ABR4JKY6_9EURO</name>
<comment type="caution">
    <text evidence="2">The sequence shown here is derived from an EMBL/GenBank/DDBJ whole genome shotgun (WGS) entry which is preliminary data.</text>
</comment>
<feature type="compositionally biased region" description="Polar residues" evidence="1">
    <location>
        <begin position="278"/>
        <end position="288"/>
    </location>
</feature>
<evidence type="ECO:0000256" key="1">
    <source>
        <dbReference type="SAM" id="MobiDB-lite"/>
    </source>
</evidence>
<accession>A0ABR4JKY6</accession>
<feature type="compositionally biased region" description="Low complexity" evidence="1">
    <location>
        <begin position="443"/>
        <end position="454"/>
    </location>
</feature>
<keyword evidence="3" id="KW-1185">Reference proteome</keyword>
<feature type="region of interest" description="Disordered" evidence="1">
    <location>
        <begin position="172"/>
        <end position="194"/>
    </location>
</feature>
<proteinExistence type="predicted"/>
<evidence type="ECO:0000313" key="2">
    <source>
        <dbReference type="EMBL" id="KAL2840680.1"/>
    </source>
</evidence>
<protein>
    <submittedName>
        <fullName evidence="2">Uncharacterized protein</fullName>
    </submittedName>
</protein>
<evidence type="ECO:0000313" key="3">
    <source>
        <dbReference type="Proteomes" id="UP001610446"/>
    </source>
</evidence>
<organism evidence="2 3">
    <name type="scientific">Aspergillus pseudoustus</name>
    <dbReference type="NCBI Taxonomy" id="1810923"/>
    <lineage>
        <taxon>Eukaryota</taxon>
        <taxon>Fungi</taxon>
        <taxon>Dikarya</taxon>
        <taxon>Ascomycota</taxon>
        <taxon>Pezizomycotina</taxon>
        <taxon>Eurotiomycetes</taxon>
        <taxon>Eurotiomycetidae</taxon>
        <taxon>Eurotiales</taxon>
        <taxon>Aspergillaceae</taxon>
        <taxon>Aspergillus</taxon>
        <taxon>Aspergillus subgen. Nidulantes</taxon>
    </lineage>
</organism>
<feature type="compositionally biased region" description="Polar residues" evidence="1">
    <location>
        <begin position="218"/>
        <end position="227"/>
    </location>
</feature>
<reference evidence="2 3" key="1">
    <citation type="submission" date="2024-07" db="EMBL/GenBank/DDBJ databases">
        <title>Section-level genome sequencing and comparative genomics of Aspergillus sections Usti and Cavernicolus.</title>
        <authorList>
            <consortium name="Lawrence Berkeley National Laboratory"/>
            <person name="Nybo J.L."/>
            <person name="Vesth T.C."/>
            <person name="Theobald S."/>
            <person name="Frisvad J.C."/>
            <person name="Larsen T.O."/>
            <person name="Kjaerboelling I."/>
            <person name="Rothschild-Mancinelli K."/>
            <person name="Lyhne E.K."/>
            <person name="Kogle M.E."/>
            <person name="Barry K."/>
            <person name="Clum A."/>
            <person name="Na H."/>
            <person name="Ledsgaard L."/>
            <person name="Lin J."/>
            <person name="Lipzen A."/>
            <person name="Kuo A."/>
            <person name="Riley R."/>
            <person name="Mondo S."/>
            <person name="Labutti K."/>
            <person name="Haridas S."/>
            <person name="Pangalinan J."/>
            <person name="Salamov A.A."/>
            <person name="Simmons B.A."/>
            <person name="Magnuson J.K."/>
            <person name="Chen J."/>
            <person name="Drula E."/>
            <person name="Henrissat B."/>
            <person name="Wiebenga A."/>
            <person name="Lubbers R.J."/>
            <person name="Gomes A.C."/>
            <person name="Makela M.R."/>
            <person name="Stajich J."/>
            <person name="Grigoriev I.V."/>
            <person name="Mortensen U.H."/>
            <person name="De Vries R.P."/>
            <person name="Baker S.E."/>
            <person name="Andersen M.R."/>
        </authorList>
    </citation>
    <scope>NUCLEOTIDE SEQUENCE [LARGE SCALE GENOMIC DNA]</scope>
    <source>
        <strain evidence="2 3">CBS 123904</strain>
    </source>
</reference>
<feature type="region of interest" description="Disordered" evidence="1">
    <location>
        <begin position="253"/>
        <end position="338"/>
    </location>
</feature>
<dbReference type="EMBL" id="JBFXLU010000118">
    <property type="protein sequence ID" value="KAL2840680.1"/>
    <property type="molecule type" value="Genomic_DNA"/>
</dbReference>
<feature type="compositionally biased region" description="Polar residues" evidence="1">
    <location>
        <begin position="412"/>
        <end position="432"/>
    </location>
</feature>
<feature type="region of interest" description="Disordered" evidence="1">
    <location>
        <begin position="209"/>
        <end position="231"/>
    </location>
</feature>
<dbReference type="Proteomes" id="UP001610446">
    <property type="component" value="Unassembled WGS sequence"/>
</dbReference>
<sequence length="506" mass="55495">MASIAAKASIFEPSAPLTRVPSSSAQWEKTLQEVKLLYIQRQYKRCVARSSSILSSASELVHPVYKVYLYFYAAICYEAMGRYAHDYSRTKIPLLHSALDCFVTCLAVLPDGIPADERLASEARYQRELGSHAEDTDCEDIPVDILIGQAATELQAEIESFSVSFSSGTISTLSPSPSPLSSASSRSTSPTESIVSSITDIIEKSLDCPEDDPFLSDSGDSNDSRNTIKLGDRVVDREGPVFFPNPSVRERRLMPSPLQVRKSNQPRPLILPSLGISRASSAKGMSQNPDRRGRPFSIPLQIKLALNSDTNKPSNRKSLRDYTSSPYPNPISRPLHASPVLRPRTTFSSVRKYNSTLAFLHTQITSSIAALHTAINSTKALQQSRAASRRSLGLQRSVSFWSFSPVKKTPTDSRGSSDSCNHNLGSKPSTAGSKRMSLFETTSPAPACASSSSRSHGHESLQERIARLRDDGWETVGLKNSTRGWKGVDYYRGFCGAVLDELYLDT</sequence>
<feature type="region of interest" description="Disordered" evidence="1">
    <location>
        <begin position="443"/>
        <end position="462"/>
    </location>
</feature>
<feature type="region of interest" description="Disordered" evidence="1">
    <location>
        <begin position="406"/>
        <end position="435"/>
    </location>
</feature>